<evidence type="ECO:0000313" key="3">
    <source>
        <dbReference type="EMBL" id="OAQ85823.1"/>
    </source>
</evidence>
<feature type="compositionally biased region" description="Basic residues" evidence="1">
    <location>
        <begin position="109"/>
        <end position="125"/>
    </location>
</feature>
<dbReference type="KEGG" id="plj:28890335"/>
<accession>A0A179H8I1</accession>
<dbReference type="Proteomes" id="UP000078340">
    <property type="component" value="Unassembled WGS sequence"/>
</dbReference>
<sequence length="206" mass="21701">MHFSRLFVAVGFLATVAIALPSGNPDAEAAMDLKEFCQRHPTICKKLLKGEVGDVADVNDVLAARAEDAEAVDGLIPVHIPVHFPKKHHGTRSEGADEADVAGKLDPQKHHHTPGAHHGHPGPHPKRAEGENAVTDNDITDKNADEEFGALKGGGKGSGRARPKPKSKKPHCTHMGDGCGDASHCTSGSFRATAKQILICGICSCL</sequence>
<gene>
    <name evidence="3" type="ORF">VFPFJ_08212</name>
</gene>
<feature type="chain" id="PRO_5008103403" evidence="2">
    <location>
        <begin position="20"/>
        <end position="206"/>
    </location>
</feature>
<feature type="signal peptide" evidence="2">
    <location>
        <begin position="1"/>
        <end position="19"/>
    </location>
</feature>
<feature type="region of interest" description="Disordered" evidence="1">
    <location>
        <begin position="105"/>
        <end position="175"/>
    </location>
</feature>
<proteinExistence type="predicted"/>
<evidence type="ECO:0000256" key="2">
    <source>
        <dbReference type="SAM" id="SignalP"/>
    </source>
</evidence>
<organism evidence="3 4">
    <name type="scientific">Purpureocillium lilacinum</name>
    <name type="common">Paecilomyces lilacinus</name>
    <dbReference type="NCBI Taxonomy" id="33203"/>
    <lineage>
        <taxon>Eukaryota</taxon>
        <taxon>Fungi</taxon>
        <taxon>Dikarya</taxon>
        <taxon>Ascomycota</taxon>
        <taxon>Pezizomycotina</taxon>
        <taxon>Sordariomycetes</taxon>
        <taxon>Hypocreomycetidae</taxon>
        <taxon>Hypocreales</taxon>
        <taxon>Ophiocordycipitaceae</taxon>
        <taxon>Purpureocillium</taxon>
    </lineage>
</organism>
<evidence type="ECO:0000313" key="4">
    <source>
        <dbReference type="Proteomes" id="UP000078340"/>
    </source>
</evidence>
<reference evidence="3 4" key="1">
    <citation type="submission" date="2016-02" db="EMBL/GenBank/DDBJ databases">
        <title>Biosynthesis of antibiotic leucinostatins and their inhibition on Phytophthora in bio-control Purpureocillium lilacinum.</title>
        <authorList>
            <person name="Wang G."/>
            <person name="Liu Z."/>
            <person name="Lin R."/>
            <person name="Li E."/>
            <person name="Mao Z."/>
            <person name="Ling J."/>
            <person name="Yin W."/>
            <person name="Xie B."/>
        </authorList>
    </citation>
    <scope>NUCLEOTIDE SEQUENCE [LARGE SCALE GENOMIC DNA]</scope>
    <source>
        <strain evidence="3">PLFJ-1</strain>
    </source>
</reference>
<name>A0A179H8I1_PURLI</name>
<feature type="compositionally biased region" description="Basic residues" evidence="1">
    <location>
        <begin position="159"/>
        <end position="172"/>
    </location>
</feature>
<comment type="caution">
    <text evidence="3">The sequence shown here is derived from an EMBL/GenBank/DDBJ whole genome shotgun (WGS) entry which is preliminary data.</text>
</comment>
<evidence type="ECO:0000256" key="1">
    <source>
        <dbReference type="SAM" id="MobiDB-lite"/>
    </source>
</evidence>
<dbReference type="EMBL" id="LSBI01000007">
    <property type="protein sequence ID" value="OAQ85823.1"/>
    <property type="molecule type" value="Genomic_DNA"/>
</dbReference>
<dbReference type="GeneID" id="28890335"/>
<keyword evidence="2" id="KW-0732">Signal</keyword>
<dbReference type="AlphaFoldDB" id="A0A179H8I1"/>
<protein>
    <submittedName>
        <fullName evidence="3">Uncharacterized protein</fullName>
    </submittedName>
</protein>